<evidence type="ECO:0000256" key="9">
    <source>
        <dbReference type="SAM" id="MobiDB-lite"/>
    </source>
</evidence>
<protein>
    <submittedName>
        <fullName evidence="12">Secretion protein HlyD family protein</fullName>
    </submittedName>
</protein>
<sequence>MSEINPPVRKPVESARVNHDPSPQAGDDVASEDATRRRRLLLALLGVAVVVSSVTYGVYYLTYARYHESTDDAYVSGNLVQLTPQVAGTVVAVNADDTQIVKAGDPVVTLDNADAKVALGNAEAALGQIVRQVSSLYVNNDLYAANVAQRQSDLVRAQDDLRRRQAVADTGAVSAEDIAHARDNVAAARAALDAARQQAEANRALTARTTIDQHPNVQAAASKVRDAYLAYARNVLPAPVTGYVAKRSAQVGQRVSPGTPLMAIVPLDGVWVDANFKEGQLRNMRVGQPVTLTADVYGGKVTYHGRVVGFSAGTGSAFASLPAQNATGNWIKIVQRLPARIQIDRKELDAHPLRIGLSMDVDVDTRDDTGPQLGAAMNTSYRTDVFAEYGAQADAEIEKIIARNVVIEHAGATGPARSPTASARHDIRDTQVTRDTMARKLSRGPGARSGRAPVALRSIQSPDRPDRYAGAVDTSGVETR</sequence>
<proteinExistence type="inferred from homology"/>
<evidence type="ECO:0000256" key="2">
    <source>
        <dbReference type="ARBA" id="ARBA00009477"/>
    </source>
</evidence>
<dbReference type="KEGG" id="bac:BamMC406_5574"/>
<dbReference type="GO" id="GO:0005886">
    <property type="term" value="C:plasma membrane"/>
    <property type="evidence" value="ECO:0007669"/>
    <property type="project" value="UniProtKB-SubCell"/>
</dbReference>
<dbReference type="InterPro" id="IPR050739">
    <property type="entry name" value="MFP"/>
</dbReference>
<feature type="region of interest" description="Disordered" evidence="9">
    <location>
        <begin position="1"/>
        <end position="32"/>
    </location>
</feature>
<dbReference type="Gene3D" id="1.10.287.470">
    <property type="entry name" value="Helix hairpin bin"/>
    <property type="match status" value="1"/>
</dbReference>
<organism evidence="12 13">
    <name type="scientific">Burkholderia ambifaria (strain MC40-6)</name>
    <dbReference type="NCBI Taxonomy" id="398577"/>
    <lineage>
        <taxon>Bacteria</taxon>
        <taxon>Pseudomonadati</taxon>
        <taxon>Pseudomonadota</taxon>
        <taxon>Betaproteobacteria</taxon>
        <taxon>Burkholderiales</taxon>
        <taxon>Burkholderiaceae</taxon>
        <taxon>Burkholderia</taxon>
        <taxon>Burkholderia cepacia complex</taxon>
    </lineage>
</organism>
<feature type="compositionally biased region" description="Basic and acidic residues" evidence="9">
    <location>
        <begin position="10"/>
        <end position="19"/>
    </location>
</feature>
<dbReference type="Proteomes" id="UP000001680">
    <property type="component" value="Chromosome 3"/>
</dbReference>
<feature type="domain" description="Multidrug export protein EmrA/FarA alpha-helical hairpin" evidence="11">
    <location>
        <begin position="114"/>
        <end position="233"/>
    </location>
</feature>
<accession>B1Z5H1</accession>
<dbReference type="PANTHER" id="PTHR30386">
    <property type="entry name" value="MEMBRANE FUSION SUBUNIT OF EMRAB-TOLC MULTIDRUG EFFLUX PUMP"/>
    <property type="match status" value="1"/>
</dbReference>
<keyword evidence="7 10" id="KW-1133">Transmembrane helix</keyword>
<reference evidence="13" key="1">
    <citation type="submission" date="2008-04" db="EMBL/GenBank/DDBJ databases">
        <title>Complete sequence of chromosome 3 of Burkholderia ambifaria MC40-6.</title>
        <authorList>
            <person name="Copeland A."/>
            <person name="Lucas S."/>
            <person name="Lapidus A."/>
            <person name="Glavina del Rio T."/>
            <person name="Dalin E."/>
            <person name="Tice H."/>
            <person name="Pitluck S."/>
            <person name="Chain P."/>
            <person name="Malfatti S."/>
            <person name="Shin M."/>
            <person name="Vergez L."/>
            <person name="Lang D."/>
            <person name="Schmutz J."/>
            <person name="Larimer F."/>
            <person name="Land M."/>
            <person name="Hauser L."/>
            <person name="Kyrpides N."/>
            <person name="Lykidis A."/>
            <person name="Ramette A."/>
            <person name="Konstantinidis K."/>
            <person name="Tiedje J."/>
            <person name="Richardson P."/>
        </authorList>
    </citation>
    <scope>NUCLEOTIDE SEQUENCE [LARGE SCALE GENOMIC DNA]</scope>
    <source>
        <strain evidence="13">MC40-6</strain>
    </source>
</reference>
<dbReference type="EMBL" id="CP001027">
    <property type="protein sequence ID" value="ACB68017.1"/>
    <property type="molecule type" value="Genomic_DNA"/>
</dbReference>
<evidence type="ECO:0000256" key="4">
    <source>
        <dbReference type="ARBA" id="ARBA00022475"/>
    </source>
</evidence>
<evidence type="ECO:0000313" key="13">
    <source>
        <dbReference type="Proteomes" id="UP000001680"/>
    </source>
</evidence>
<gene>
    <name evidence="12" type="ordered locus">BamMC406_5574</name>
</gene>
<dbReference type="RefSeq" id="WP_012371968.1">
    <property type="nucleotide sequence ID" value="NC_010557.1"/>
</dbReference>
<evidence type="ECO:0000313" key="12">
    <source>
        <dbReference type="EMBL" id="ACB68017.1"/>
    </source>
</evidence>
<evidence type="ECO:0000256" key="6">
    <source>
        <dbReference type="ARBA" id="ARBA00022692"/>
    </source>
</evidence>
<keyword evidence="6 10" id="KW-0812">Transmembrane</keyword>
<dbReference type="Gene3D" id="2.40.30.170">
    <property type="match status" value="1"/>
</dbReference>
<comment type="subcellular location">
    <subcellularLocation>
        <location evidence="1">Cell inner membrane</location>
        <topology evidence="1">Single-pass membrane protein</topology>
    </subcellularLocation>
</comment>
<name>B1Z5H1_BURA4</name>
<keyword evidence="3" id="KW-0813">Transport</keyword>
<feature type="transmembrane region" description="Helical" evidence="10">
    <location>
        <begin position="40"/>
        <end position="61"/>
    </location>
</feature>
<dbReference type="InterPro" id="IPR058633">
    <property type="entry name" value="EmrA/FarA_HH"/>
</dbReference>
<dbReference type="HOGENOM" id="CLU_018816_15_0_4"/>
<dbReference type="Pfam" id="PF25885">
    <property type="entry name" value="HH_EMRA"/>
    <property type="match status" value="1"/>
</dbReference>
<keyword evidence="8 10" id="KW-0472">Membrane</keyword>
<dbReference type="GO" id="GO:0046677">
    <property type="term" value="P:response to antibiotic"/>
    <property type="evidence" value="ECO:0007669"/>
    <property type="project" value="UniProtKB-ARBA"/>
</dbReference>
<dbReference type="PANTHER" id="PTHR30386:SF19">
    <property type="entry name" value="MULTIDRUG EXPORT PROTEIN EMRA-RELATED"/>
    <property type="match status" value="1"/>
</dbReference>
<dbReference type="GO" id="GO:0015721">
    <property type="term" value="P:bile acid and bile salt transport"/>
    <property type="evidence" value="ECO:0007669"/>
    <property type="project" value="UniProtKB-ARBA"/>
</dbReference>
<dbReference type="GO" id="GO:1990961">
    <property type="term" value="P:xenobiotic detoxification by transmembrane export across the plasma membrane"/>
    <property type="evidence" value="ECO:0007669"/>
    <property type="project" value="UniProtKB-ARBA"/>
</dbReference>
<evidence type="ECO:0000256" key="7">
    <source>
        <dbReference type="ARBA" id="ARBA00022989"/>
    </source>
</evidence>
<evidence type="ECO:0000259" key="11">
    <source>
        <dbReference type="Pfam" id="PF25885"/>
    </source>
</evidence>
<evidence type="ECO:0000256" key="1">
    <source>
        <dbReference type="ARBA" id="ARBA00004377"/>
    </source>
</evidence>
<evidence type="ECO:0000256" key="3">
    <source>
        <dbReference type="ARBA" id="ARBA00022448"/>
    </source>
</evidence>
<dbReference type="Gene3D" id="2.40.50.100">
    <property type="match status" value="1"/>
</dbReference>
<dbReference type="SUPFAM" id="SSF111369">
    <property type="entry name" value="HlyD-like secretion proteins"/>
    <property type="match status" value="2"/>
</dbReference>
<dbReference type="FunFam" id="2.40.30.170:FF:000003">
    <property type="entry name" value="Multidrug resistance protein A"/>
    <property type="match status" value="1"/>
</dbReference>
<evidence type="ECO:0000256" key="8">
    <source>
        <dbReference type="ARBA" id="ARBA00023136"/>
    </source>
</evidence>
<keyword evidence="4" id="KW-1003">Cell membrane</keyword>
<feature type="region of interest" description="Disordered" evidence="9">
    <location>
        <begin position="439"/>
        <end position="480"/>
    </location>
</feature>
<comment type="similarity">
    <text evidence="2">Belongs to the membrane fusion protein (MFP) (TC 8.A.1) family.</text>
</comment>
<keyword evidence="5" id="KW-0997">Cell inner membrane</keyword>
<evidence type="ECO:0000256" key="5">
    <source>
        <dbReference type="ARBA" id="ARBA00022519"/>
    </source>
</evidence>
<evidence type="ECO:0000256" key="10">
    <source>
        <dbReference type="SAM" id="Phobius"/>
    </source>
</evidence>
<dbReference type="AlphaFoldDB" id="B1Z5H1"/>